<evidence type="ECO:0000256" key="2">
    <source>
        <dbReference type="SAM" id="Phobius"/>
    </source>
</evidence>
<feature type="region of interest" description="Disordered" evidence="1">
    <location>
        <begin position="33"/>
        <end position="63"/>
    </location>
</feature>
<comment type="caution">
    <text evidence="3">The sequence shown here is derived from an EMBL/GenBank/DDBJ whole genome shotgun (WGS) entry which is preliminary data.</text>
</comment>
<sequence>MLFMSNSEWKDQLETWEKDRNQALEQLMKSVRELSRRKSRKTTKSRTKRNRQHTCSGGPSHAVPDIHRIKERCEEPKFPFKFLRFFDEEPTFSFEFPGFFDEEPTFSKNNVTTASKGSIIGILGGLLGVGIGIAEFALKKARYTARPADWS</sequence>
<keyword evidence="2" id="KW-0812">Transmembrane</keyword>
<evidence type="ECO:0000313" key="4">
    <source>
        <dbReference type="Proteomes" id="UP000325081"/>
    </source>
</evidence>
<keyword evidence="4" id="KW-1185">Reference proteome</keyword>
<feature type="compositionally biased region" description="Basic residues" evidence="1">
    <location>
        <begin position="37"/>
        <end position="52"/>
    </location>
</feature>
<dbReference type="EMBL" id="BKCP01003002">
    <property type="protein sequence ID" value="GER28723.1"/>
    <property type="molecule type" value="Genomic_DNA"/>
</dbReference>
<dbReference type="Proteomes" id="UP000325081">
    <property type="component" value="Unassembled WGS sequence"/>
</dbReference>
<organism evidence="3 4">
    <name type="scientific">Striga asiatica</name>
    <name type="common">Asiatic witchweed</name>
    <name type="synonym">Buchnera asiatica</name>
    <dbReference type="NCBI Taxonomy" id="4170"/>
    <lineage>
        <taxon>Eukaryota</taxon>
        <taxon>Viridiplantae</taxon>
        <taxon>Streptophyta</taxon>
        <taxon>Embryophyta</taxon>
        <taxon>Tracheophyta</taxon>
        <taxon>Spermatophyta</taxon>
        <taxon>Magnoliopsida</taxon>
        <taxon>eudicotyledons</taxon>
        <taxon>Gunneridae</taxon>
        <taxon>Pentapetalae</taxon>
        <taxon>asterids</taxon>
        <taxon>lamiids</taxon>
        <taxon>Lamiales</taxon>
        <taxon>Orobanchaceae</taxon>
        <taxon>Buchnereae</taxon>
        <taxon>Striga</taxon>
    </lineage>
</organism>
<gene>
    <name evidence="3" type="ORF">STAS_04531</name>
</gene>
<dbReference type="AlphaFoldDB" id="A0A5A7P7A5"/>
<keyword evidence="3" id="KW-0436">Ligase</keyword>
<evidence type="ECO:0000256" key="1">
    <source>
        <dbReference type="SAM" id="MobiDB-lite"/>
    </source>
</evidence>
<evidence type="ECO:0000313" key="3">
    <source>
        <dbReference type="EMBL" id="GER28723.1"/>
    </source>
</evidence>
<keyword evidence="2" id="KW-0472">Membrane</keyword>
<name>A0A5A7P7A5_STRAF</name>
<proteinExistence type="predicted"/>
<protein>
    <submittedName>
        <fullName evidence="3">Methionine--tRNA ligase</fullName>
    </submittedName>
</protein>
<feature type="transmembrane region" description="Helical" evidence="2">
    <location>
        <begin position="119"/>
        <end position="138"/>
    </location>
</feature>
<accession>A0A5A7P7A5</accession>
<reference evidence="4" key="1">
    <citation type="journal article" date="2019" name="Curr. Biol.">
        <title>Genome Sequence of Striga asiatica Provides Insight into the Evolution of Plant Parasitism.</title>
        <authorList>
            <person name="Yoshida S."/>
            <person name="Kim S."/>
            <person name="Wafula E.K."/>
            <person name="Tanskanen J."/>
            <person name="Kim Y.M."/>
            <person name="Honaas L."/>
            <person name="Yang Z."/>
            <person name="Spallek T."/>
            <person name="Conn C.E."/>
            <person name="Ichihashi Y."/>
            <person name="Cheong K."/>
            <person name="Cui S."/>
            <person name="Der J.P."/>
            <person name="Gundlach H."/>
            <person name="Jiao Y."/>
            <person name="Hori C."/>
            <person name="Ishida J.K."/>
            <person name="Kasahara H."/>
            <person name="Kiba T."/>
            <person name="Kim M.S."/>
            <person name="Koo N."/>
            <person name="Laohavisit A."/>
            <person name="Lee Y.H."/>
            <person name="Lumba S."/>
            <person name="McCourt P."/>
            <person name="Mortimer J.C."/>
            <person name="Mutuku J.M."/>
            <person name="Nomura T."/>
            <person name="Sasaki-Sekimoto Y."/>
            <person name="Seto Y."/>
            <person name="Wang Y."/>
            <person name="Wakatake T."/>
            <person name="Sakakibara H."/>
            <person name="Demura T."/>
            <person name="Yamaguchi S."/>
            <person name="Yoneyama K."/>
            <person name="Manabe R.I."/>
            <person name="Nelson D.C."/>
            <person name="Schulman A.H."/>
            <person name="Timko M.P."/>
            <person name="dePamphilis C.W."/>
            <person name="Choi D."/>
            <person name="Shirasu K."/>
        </authorList>
    </citation>
    <scope>NUCLEOTIDE SEQUENCE [LARGE SCALE GENOMIC DNA]</scope>
    <source>
        <strain evidence="4">cv. UVA1</strain>
    </source>
</reference>
<keyword evidence="2" id="KW-1133">Transmembrane helix</keyword>
<dbReference type="GO" id="GO:0016874">
    <property type="term" value="F:ligase activity"/>
    <property type="evidence" value="ECO:0007669"/>
    <property type="project" value="UniProtKB-KW"/>
</dbReference>